<evidence type="ECO:0000259" key="4">
    <source>
        <dbReference type="PROSITE" id="PS50995"/>
    </source>
</evidence>
<accession>A0AAP2DPE9</accession>
<dbReference type="SMART" id="SM00347">
    <property type="entry name" value="HTH_MARR"/>
    <property type="match status" value="1"/>
</dbReference>
<dbReference type="PANTHER" id="PTHR42756:SF1">
    <property type="entry name" value="TRANSCRIPTIONAL REPRESSOR OF EMRAB OPERON"/>
    <property type="match status" value="1"/>
</dbReference>
<dbReference type="InterPro" id="IPR036390">
    <property type="entry name" value="WH_DNA-bd_sf"/>
</dbReference>
<gene>
    <name evidence="5" type="ORF">KK083_24775</name>
</gene>
<dbReference type="GO" id="GO:0003677">
    <property type="term" value="F:DNA binding"/>
    <property type="evidence" value="ECO:0007669"/>
    <property type="project" value="UniProtKB-KW"/>
</dbReference>
<dbReference type="InterPro" id="IPR036388">
    <property type="entry name" value="WH-like_DNA-bd_sf"/>
</dbReference>
<dbReference type="Pfam" id="PF13463">
    <property type="entry name" value="HTH_27"/>
    <property type="match status" value="1"/>
</dbReference>
<sequence>MNRTVQLVNVWGAYEAKHPDGDIADFCRYYLAHQNEKPVKGALVGGVVPSFNDGLLMKIIGRISKLNMVYANKALEGTGVNQIEEFGMLTYIKQNKNPKKTEVIYASLFELSSGTDMLKRLQKRGLIKEYSDKEDKRSKRVELTTKGEKTVEICYARITKNARMIMNDLAEDDKSLSIQLLKGIEIKFSKLWAEHKGKTFEEVYESIVGSSPVPRTS</sequence>
<dbReference type="PANTHER" id="PTHR42756">
    <property type="entry name" value="TRANSCRIPTIONAL REGULATOR, MARR"/>
    <property type="match status" value="1"/>
</dbReference>
<dbReference type="Gene3D" id="1.10.10.10">
    <property type="entry name" value="Winged helix-like DNA-binding domain superfamily/Winged helix DNA-binding domain"/>
    <property type="match status" value="1"/>
</dbReference>
<keyword evidence="3" id="KW-0804">Transcription</keyword>
<evidence type="ECO:0000256" key="1">
    <source>
        <dbReference type="ARBA" id="ARBA00023015"/>
    </source>
</evidence>
<dbReference type="RefSeq" id="WP_254168504.1">
    <property type="nucleotide sequence ID" value="NZ_JAHESF010000035.1"/>
</dbReference>
<dbReference type="PRINTS" id="PR00598">
    <property type="entry name" value="HTHMARR"/>
</dbReference>
<dbReference type="SUPFAM" id="SSF46785">
    <property type="entry name" value="Winged helix' DNA-binding domain"/>
    <property type="match status" value="1"/>
</dbReference>
<dbReference type="EMBL" id="JAHESF010000035">
    <property type="protein sequence ID" value="MBT1700126.1"/>
    <property type="molecule type" value="Genomic_DNA"/>
</dbReference>
<name>A0AAP2DPE9_9BACT</name>
<evidence type="ECO:0000256" key="3">
    <source>
        <dbReference type="ARBA" id="ARBA00023163"/>
    </source>
</evidence>
<evidence type="ECO:0000313" key="5">
    <source>
        <dbReference type="EMBL" id="MBT1700126.1"/>
    </source>
</evidence>
<feature type="domain" description="HTH marR-type" evidence="4">
    <location>
        <begin position="53"/>
        <end position="186"/>
    </location>
</feature>
<dbReference type="GO" id="GO:0003700">
    <property type="term" value="F:DNA-binding transcription factor activity"/>
    <property type="evidence" value="ECO:0007669"/>
    <property type="project" value="InterPro"/>
</dbReference>
<evidence type="ECO:0000256" key="2">
    <source>
        <dbReference type="ARBA" id="ARBA00023125"/>
    </source>
</evidence>
<organism evidence="5 6">
    <name type="scientific">Chryseosolibacter histidini</name>
    <dbReference type="NCBI Taxonomy" id="2782349"/>
    <lineage>
        <taxon>Bacteria</taxon>
        <taxon>Pseudomonadati</taxon>
        <taxon>Bacteroidota</taxon>
        <taxon>Cytophagia</taxon>
        <taxon>Cytophagales</taxon>
        <taxon>Chryseotaleaceae</taxon>
        <taxon>Chryseosolibacter</taxon>
    </lineage>
</organism>
<evidence type="ECO:0000313" key="6">
    <source>
        <dbReference type="Proteomes" id="UP001319200"/>
    </source>
</evidence>
<keyword evidence="1" id="KW-0805">Transcription regulation</keyword>
<protein>
    <submittedName>
        <fullName evidence="5">Winged helix DNA-binding protein</fullName>
    </submittedName>
</protein>
<dbReference type="AlphaFoldDB" id="A0AAP2DPE9"/>
<dbReference type="InterPro" id="IPR000835">
    <property type="entry name" value="HTH_MarR-typ"/>
</dbReference>
<dbReference type="Proteomes" id="UP001319200">
    <property type="component" value="Unassembled WGS sequence"/>
</dbReference>
<proteinExistence type="predicted"/>
<comment type="caution">
    <text evidence="5">The sequence shown here is derived from an EMBL/GenBank/DDBJ whole genome shotgun (WGS) entry which is preliminary data.</text>
</comment>
<keyword evidence="6" id="KW-1185">Reference proteome</keyword>
<dbReference type="PROSITE" id="PS50995">
    <property type="entry name" value="HTH_MARR_2"/>
    <property type="match status" value="1"/>
</dbReference>
<keyword evidence="2 5" id="KW-0238">DNA-binding</keyword>
<reference evidence="5 6" key="1">
    <citation type="submission" date="2021-05" db="EMBL/GenBank/DDBJ databases">
        <title>A Polyphasic approach of four new species of the genus Ohtaekwangia: Ohtaekwangia histidinii sp. nov., Ohtaekwangia cretensis sp. nov., Ohtaekwangia indiensis sp. nov., Ohtaekwangia reichenbachii sp. nov. from diverse environment.</title>
        <authorList>
            <person name="Octaviana S."/>
        </authorList>
    </citation>
    <scope>NUCLEOTIDE SEQUENCE [LARGE SCALE GENOMIC DNA]</scope>
    <source>
        <strain evidence="5 6">PWU4</strain>
    </source>
</reference>